<dbReference type="Gene3D" id="2.30.42.10">
    <property type="match status" value="1"/>
</dbReference>
<comment type="caution">
    <text evidence="6">The sequence shown here is derived from an EMBL/GenBank/DDBJ whole genome shotgun (WGS) entry which is preliminary data.</text>
</comment>
<evidence type="ECO:0000256" key="2">
    <source>
        <dbReference type="ARBA" id="ARBA00022670"/>
    </source>
</evidence>
<dbReference type="SUPFAM" id="SSF50156">
    <property type="entry name" value="PDZ domain-like"/>
    <property type="match status" value="1"/>
</dbReference>
<dbReference type="GO" id="GO:0008233">
    <property type="term" value="F:peptidase activity"/>
    <property type="evidence" value="ECO:0007669"/>
    <property type="project" value="UniProtKB-KW"/>
</dbReference>
<organism evidence="6 7">
    <name type="scientific">Terrabacter terrigena</name>
    <dbReference type="NCBI Taxonomy" id="574718"/>
    <lineage>
        <taxon>Bacteria</taxon>
        <taxon>Bacillati</taxon>
        <taxon>Actinomycetota</taxon>
        <taxon>Actinomycetes</taxon>
        <taxon>Micrococcales</taxon>
        <taxon>Intrasporangiaceae</taxon>
        <taxon>Terrabacter</taxon>
    </lineage>
</organism>
<dbReference type="RefSeq" id="WP_386051151.1">
    <property type="nucleotide sequence ID" value="NZ_JBHTKH010000002.1"/>
</dbReference>
<accession>A0ABW3MSL2</accession>
<dbReference type="InterPro" id="IPR036034">
    <property type="entry name" value="PDZ_sf"/>
</dbReference>
<evidence type="ECO:0000313" key="6">
    <source>
        <dbReference type="EMBL" id="MFD1053565.1"/>
    </source>
</evidence>
<evidence type="ECO:0000256" key="3">
    <source>
        <dbReference type="ARBA" id="ARBA00022801"/>
    </source>
</evidence>
<proteinExistence type="inferred from homology"/>
<dbReference type="CDD" id="cd06779">
    <property type="entry name" value="cpPDZ_Deg_HtrA-like"/>
    <property type="match status" value="1"/>
</dbReference>
<dbReference type="Pfam" id="PF13180">
    <property type="entry name" value="PDZ_2"/>
    <property type="match status" value="1"/>
</dbReference>
<keyword evidence="2 6" id="KW-0645">Protease</keyword>
<dbReference type="InterPro" id="IPR051201">
    <property type="entry name" value="Chloro_Bact_Ser_Proteases"/>
</dbReference>
<feature type="region of interest" description="Disordered" evidence="4">
    <location>
        <begin position="75"/>
        <end position="100"/>
    </location>
</feature>
<dbReference type="InterPro" id="IPR043504">
    <property type="entry name" value="Peptidase_S1_PA_chymotrypsin"/>
</dbReference>
<dbReference type="InterPro" id="IPR001940">
    <property type="entry name" value="Peptidase_S1C"/>
</dbReference>
<protein>
    <submittedName>
        <fullName evidence="6">S1C family serine protease</fullName>
        <ecNumber evidence="6">3.4.21.-</ecNumber>
    </submittedName>
</protein>
<comment type="similarity">
    <text evidence="1">Belongs to the peptidase S1C family.</text>
</comment>
<dbReference type="SMART" id="SM00228">
    <property type="entry name" value="PDZ"/>
    <property type="match status" value="1"/>
</dbReference>
<dbReference type="InterPro" id="IPR001478">
    <property type="entry name" value="PDZ"/>
</dbReference>
<reference evidence="7" key="1">
    <citation type="journal article" date="2019" name="Int. J. Syst. Evol. Microbiol.">
        <title>The Global Catalogue of Microorganisms (GCM) 10K type strain sequencing project: providing services to taxonomists for standard genome sequencing and annotation.</title>
        <authorList>
            <consortium name="The Broad Institute Genomics Platform"/>
            <consortium name="The Broad Institute Genome Sequencing Center for Infectious Disease"/>
            <person name="Wu L."/>
            <person name="Ma J."/>
        </authorList>
    </citation>
    <scope>NUCLEOTIDE SEQUENCE [LARGE SCALE GENOMIC DNA]</scope>
    <source>
        <strain evidence="7">CCUG 57508</strain>
    </source>
</reference>
<dbReference type="EC" id="3.4.21.-" evidence="6"/>
<sequence>MTLAPEDRTQQIPQADYYSQAAPTAPPAPPSTPTPPLGEGSRPAPKRDRRLGQTVGVALLAAVLASGGTYAVTQLDGQGTSTTTTPTATTSSNQNSSPTVVQGNATAPDWGAVAAAVAPSVVSIDVTTQQSSGAGSGVVFDKSGHILTNNHVVEGAGSNGSITVTLSDGRTYDAAVVGTDPSTDLAVIKLTNAPSDLTPITLGDSEALKVGDPTMAVGNPLGLSGTVTTGIVSALNRPVSTGTSSQSPFGQQSSGNEVVTNAIQTSAAINPGNSGGALVNAKGELIGINSSIASLGQGQGSQSGNIGIGFAIPVKEAKSIADQLIRSGKAQHAFLGVSTRDTVVTDGSAKRAGAQVVSVSNGTPAANAGIRTSDVIIAVDGQRVDSATALVGQIREMTAGEKTKLTIIRGGSRQDVEVTLAVKPDSTS</sequence>
<keyword evidence="3 6" id="KW-0378">Hydrolase</keyword>
<name>A0ABW3MSL2_9MICO</name>
<evidence type="ECO:0000256" key="4">
    <source>
        <dbReference type="SAM" id="MobiDB-lite"/>
    </source>
</evidence>
<dbReference type="PANTHER" id="PTHR43343">
    <property type="entry name" value="PEPTIDASE S12"/>
    <property type="match status" value="1"/>
</dbReference>
<feature type="region of interest" description="Disordered" evidence="4">
    <location>
        <begin position="1"/>
        <end position="48"/>
    </location>
</feature>
<dbReference type="PROSITE" id="PS50106">
    <property type="entry name" value="PDZ"/>
    <property type="match status" value="1"/>
</dbReference>
<dbReference type="Pfam" id="PF13365">
    <property type="entry name" value="Trypsin_2"/>
    <property type="match status" value="1"/>
</dbReference>
<evidence type="ECO:0000256" key="1">
    <source>
        <dbReference type="ARBA" id="ARBA00010541"/>
    </source>
</evidence>
<gene>
    <name evidence="6" type="ORF">ACFQ2V_04530</name>
</gene>
<feature type="compositionally biased region" description="Pro residues" evidence="4">
    <location>
        <begin position="24"/>
        <end position="36"/>
    </location>
</feature>
<evidence type="ECO:0000259" key="5">
    <source>
        <dbReference type="PROSITE" id="PS50106"/>
    </source>
</evidence>
<dbReference type="PRINTS" id="PR00834">
    <property type="entry name" value="PROTEASES2C"/>
</dbReference>
<dbReference type="PANTHER" id="PTHR43343:SF3">
    <property type="entry name" value="PROTEASE DO-LIKE 8, CHLOROPLASTIC"/>
    <property type="match status" value="1"/>
</dbReference>
<dbReference type="InterPro" id="IPR009003">
    <property type="entry name" value="Peptidase_S1_PA"/>
</dbReference>
<dbReference type="EMBL" id="JBHTKH010000002">
    <property type="protein sequence ID" value="MFD1053565.1"/>
    <property type="molecule type" value="Genomic_DNA"/>
</dbReference>
<evidence type="ECO:0000313" key="7">
    <source>
        <dbReference type="Proteomes" id="UP001597046"/>
    </source>
</evidence>
<dbReference type="Proteomes" id="UP001597046">
    <property type="component" value="Unassembled WGS sequence"/>
</dbReference>
<keyword evidence="7" id="KW-1185">Reference proteome</keyword>
<dbReference type="GO" id="GO:0006508">
    <property type="term" value="P:proteolysis"/>
    <property type="evidence" value="ECO:0007669"/>
    <property type="project" value="UniProtKB-KW"/>
</dbReference>
<dbReference type="SUPFAM" id="SSF50494">
    <property type="entry name" value="Trypsin-like serine proteases"/>
    <property type="match status" value="1"/>
</dbReference>
<feature type="compositionally biased region" description="Low complexity" evidence="4">
    <location>
        <begin position="77"/>
        <end position="100"/>
    </location>
</feature>
<feature type="domain" description="PDZ" evidence="5">
    <location>
        <begin position="324"/>
        <end position="411"/>
    </location>
</feature>
<dbReference type="Gene3D" id="2.40.10.10">
    <property type="entry name" value="Trypsin-like serine proteases"/>
    <property type="match status" value="2"/>
</dbReference>